<organism evidence="1 2">
    <name type="scientific">Aspergillus felis</name>
    <dbReference type="NCBI Taxonomy" id="1287682"/>
    <lineage>
        <taxon>Eukaryota</taxon>
        <taxon>Fungi</taxon>
        <taxon>Dikarya</taxon>
        <taxon>Ascomycota</taxon>
        <taxon>Pezizomycotina</taxon>
        <taxon>Eurotiomycetes</taxon>
        <taxon>Eurotiomycetidae</taxon>
        <taxon>Eurotiales</taxon>
        <taxon>Aspergillaceae</taxon>
        <taxon>Aspergillus</taxon>
        <taxon>Aspergillus subgen. Fumigati</taxon>
    </lineage>
</organism>
<sequence length="102" mass="11347">MNPTKFHRRRVFSHAHARLFLASRSNSSTSPVSRARTLKSLTTAIRLNRVSPSGYRAIRFCKTSITFSGNVSALQSPWLMGYGCSPSSSYSTPLTGVYAMKW</sequence>
<dbReference type="AlphaFoldDB" id="A0A8H6QJA7"/>
<proteinExistence type="predicted"/>
<reference evidence="1" key="1">
    <citation type="submission" date="2020-06" db="EMBL/GenBank/DDBJ databases">
        <title>Draft genome sequences of strains closely related to Aspergillus parafelis and Aspergillus hiratsukae.</title>
        <authorList>
            <person name="Dos Santos R.A.C."/>
            <person name="Rivero-Menendez O."/>
            <person name="Steenwyk J.L."/>
            <person name="Mead M.E."/>
            <person name="Goldman G.H."/>
            <person name="Alastruey-Izquierdo A."/>
            <person name="Rokas A."/>
        </authorList>
    </citation>
    <scope>NUCLEOTIDE SEQUENCE</scope>
    <source>
        <strain evidence="1">CNM-CM5623</strain>
    </source>
</reference>
<comment type="caution">
    <text evidence="1">The sequence shown here is derived from an EMBL/GenBank/DDBJ whole genome shotgun (WGS) entry which is preliminary data.</text>
</comment>
<accession>A0A8H6QJA7</accession>
<evidence type="ECO:0000313" key="2">
    <source>
        <dbReference type="Proteomes" id="UP000654922"/>
    </source>
</evidence>
<protein>
    <submittedName>
        <fullName evidence="1">Uncharacterized protein</fullName>
    </submittedName>
</protein>
<dbReference type="Proteomes" id="UP000654922">
    <property type="component" value="Unassembled WGS sequence"/>
</dbReference>
<dbReference type="EMBL" id="JACBAE010000618">
    <property type="protein sequence ID" value="KAF7174645.1"/>
    <property type="molecule type" value="Genomic_DNA"/>
</dbReference>
<name>A0A8H6QJA7_9EURO</name>
<gene>
    <name evidence="1" type="ORF">CNMCM5623_009082</name>
</gene>
<evidence type="ECO:0000313" key="1">
    <source>
        <dbReference type="EMBL" id="KAF7174645.1"/>
    </source>
</evidence>